<gene>
    <name evidence="1" type="ORF">Ahy_A07g033306</name>
</gene>
<name>A0A445C8U2_ARAHY</name>
<comment type="caution">
    <text evidence="1">The sequence shown here is derived from an EMBL/GenBank/DDBJ whole genome shotgun (WGS) entry which is preliminary data.</text>
</comment>
<keyword evidence="2" id="KW-1185">Reference proteome</keyword>
<evidence type="ECO:0000313" key="1">
    <source>
        <dbReference type="EMBL" id="RYR47377.1"/>
    </source>
</evidence>
<organism evidence="1 2">
    <name type="scientific">Arachis hypogaea</name>
    <name type="common">Peanut</name>
    <dbReference type="NCBI Taxonomy" id="3818"/>
    <lineage>
        <taxon>Eukaryota</taxon>
        <taxon>Viridiplantae</taxon>
        <taxon>Streptophyta</taxon>
        <taxon>Embryophyta</taxon>
        <taxon>Tracheophyta</taxon>
        <taxon>Spermatophyta</taxon>
        <taxon>Magnoliopsida</taxon>
        <taxon>eudicotyledons</taxon>
        <taxon>Gunneridae</taxon>
        <taxon>Pentapetalae</taxon>
        <taxon>rosids</taxon>
        <taxon>fabids</taxon>
        <taxon>Fabales</taxon>
        <taxon>Fabaceae</taxon>
        <taxon>Papilionoideae</taxon>
        <taxon>50 kb inversion clade</taxon>
        <taxon>dalbergioids sensu lato</taxon>
        <taxon>Dalbergieae</taxon>
        <taxon>Pterocarpus clade</taxon>
        <taxon>Arachis</taxon>
    </lineage>
</organism>
<proteinExistence type="predicted"/>
<evidence type="ECO:0000313" key="2">
    <source>
        <dbReference type="Proteomes" id="UP000289738"/>
    </source>
</evidence>
<protein>
    <submittedName>
        <fullName evidence="1">Uncharacterized protein</fullName>
    </submittedName>
</protein>
<sequence length="115" mass="12719">MWLVVIDHKACAIDFGTFGLFKVSYGMLGHQGNMSINIGHLAYSLDFLPTNTAHLLQTACMLFSSARYNYAFLWDLKNGAVVCALLFAFMELKSYACLPLLVTCDGGRDSFIYGS</sequence>
<dbReference type="EMBL" id="SDMP01000007">
    <property type="protein sequence ID" value="RYR47377.1"/>
    <property type="molecule type" value="Genomic_DNA"/>
</dbReference>
<dbReference type="AlphaFoldDB" id="A0A445C8U2"/>
<reference evidence="1 2" key="1">
    <citation type="submission" date="2019-01" db="EMBL/GenBank/DDBJ databases">
        <title>Sequencing of cultivated peanut Arachis hypogaea provides insights into genome evolution and oil improvement.</title>
        <authorList>
            <person name="Chen X."/>
        </authorList>
    </citation>
    <scope>NUCLEOTIDE SEQUENCE [LARGE SCALE GENOMIC DNA]</scope>
    <source>
        <strain evidence="2">cv. Fuhuasheng</strain>
        <tissue evidence="1">Leaves</tissue>
    </source>
</reference>
<accession>A0A445C8U2</accession>
<dbReference type="Proteomes" id="UP000289738">
    <property type="component" value="Chromosome A07"/>
</dbReference>